<dbReference type="GeneID" id="94348280"/>
<evidence type="ECO:0000313" key="4">
    <source>
        <dbReference type="Proteomes" id="UP000294530"/>
    </source>
</evidence>
<accession>A0A976FHX7</accession>
<comment type="caution">
    <text evidence="3">The sequence shown here is derived from an EMBL/GenBank/DDBJ whole genome shotgun (WGS) entry which is preliminary data.</text>
</comment>
<keyword evidence="1" id="KW-0732">Signal</keyword>
<reference evidence="3 4" key="1">
    <citation type="journal article" date="2021" name="Genome Biol.">
        <title>AFLAP: assembly-free linkage analysis pipeline using k-mers from genome sequencing data.</title>
        <authorList>
            <person name="Fletcher K."/>
            <person name="Zhang L."/>
            <person name="Gil J."/>
            <person name="Han R."/>
            <person name="Cavanaugh K."/>
            <person name="Michelmore R."/>
        </authorList>
    </citation>
    <scope>NUCLEOTIDE SEQUENCE [LARGE SCALE GENOMIC DNA]</scope>
    <source>
        <strain evidence="3 4">SF5</strain>
    </source>
</reference>
<dbReference type="KEGG" id="blac:94348280"/>
<gene>
    <name evidence="2" type="ORF">CCR75_004523</name>
    <name evidence="3" type="ORF">CCR75_006920</name>
</gene>
<dbReference type="EMBL" id="SHOA02000013">
    <property type="protein sequence ID" value="TDH67152.1"/>
    <property type="molecule type" value="Genomic_DNA"/>
</dbReference>
<proteinExistence type="predicted"/>
<dbReference type="PROSITE" id="PS51257">
    <property type="entry name" value="PROKAR_LIPOPROTEIN"/>
    <property type="match status" value="1"/>
</dbReference>
<dbReference type="EMBL" id="SHOA02000018">
    <property type="protein sequence ID" value="TDH66305.1"/>
    <property type="molecule type" value="Genomic_DNA"/>
</dbReference>
<dbReference type="RefSeq" id="XP_067815804.1">
    <property type="nucleotide sequence ID" value="XM_067962609.1"/>
</dbReference>
<feature type="signal peptide" evidence="1">
    <location>
        <begin position="1"/>
        <end position="28"/>
    </location>
</feature>
<evidence type="ECO:0000313" key="3">
    <source>
        <dbReference type="EMBL" id="TDH67152.1"/>
    </source>
</evidence>
<dbReference type="Proteomes" id="UP000294530">
    <property type="component" value="Unassembled WGS sequence"/>
</dbReference>
<organism evidence="3 4">
    <name type="scientific">Bremia lactucae</name>
    <name type="common">Lettuce downy mildew</name>
    <dbReference type="NCBI Taxonomy" id="4779"/>
    <lineage>
        <taxon>Eukaryota</taxon>
        <taxon>Sar</taxon>
        <taxon>Stramenopiles</taxon>
        <taxon>Oomycota</taxon>
        <taxon>Peronosporomycetes</taxon>
        <taxon>Peronosporales</taxon>
        <taxon>Peronosporaceae</taxon>
        <taxon>Bremia</taxon>
    </lineage>
</organism>
<evidence type="ECO:0008006" key="5">
    <source>
        <dbReference type="Google" id="ProtNLM"/>
    </source>
</evidence>
<reference evidence="3" key="2">
    <citation type="submission" date="2021-07" db="EMBL/GenBank/DDBJ databases">
        <authorList>
            <person name="Fletcher K."/>
        </authorList>
    </citation>
    <scope>NUCLEOTIDE SEQUENCE</scope>
    <source>
        <strain evidence="3">SF5</strain>
    </source>
</reference>
<feature type="chain" id="PRO_5038278305" description="RxLR effector protein" evidence="1">
    <location>
        <begin position="29"/>
        <end position="201"/>
    </location>
</feature>
<keyword evidence="4" id="KW-1185">Reference proteome</keyword>
<protein>
    <recommendedName>
        <fullName evidence="5">RxLR effector protein</fullName>
    </recommendedName>
</protein>
<evidence type="ECO:0000256" key="1">
    <source>
        <dbReference type="SAM" id="SignalP"/>
    </source>
</evidence>
<dbReference type="AlphaFoldDB" id="A0A976FHX7"/>
<evidence type="ECO:0000313" key="2">
    <source>
        <dbReference type="EMBL" id="TDH66305.1"/>
    </source>
</evidence>
<name>A0A976FHX7_BRELC</name>
<sequence length="201" mass="22424">MVPSTPKGLTSCTVRSLMLLALFALSACVATLSTSPKTMTRSSYRHLRELPDTTTSALSENRINSYYDSLKAMAQQLEVGILTAIDGLFDVLLAPIGRPTPKKALDMIEFEVMSSLPRFADRDYYYNEVFKKLLATYGESQLESLINHPDLVNNPIRDAMNARLQQFRALNRSPAYFPTSLNVEEVRSEVNSVIPSSLHAM</sequence>